<proteinExistence type="predicted"/>
<gene>
    <name evidence="2" type="ORF">JOF53_001225</name>
</gene>
<feature type="transmembrane region" description="Helical" evidence="1">
    <location>
        <begin position="58"/>
        <end position="87"/>
    </location>
</feature>
<accession>A0ABS5A6Y6</accession>
<comment type="caution">
    <text evidence="2">The sequence shown here is derived from an EMBL/GenBank/DDBJ whole genome shotgun (WGS) entry which is preliminary data.</text>
</comment>
<evidence type="ECO:0000313" key="3">
    <source>
        <dbReference type="Proteomes" id="UP001519363"/>
    </source>
</evidence>
<evidence type="ECO:0000313" key="2">
    <source>
        <dbReference type="EMBL" id="MBP2472353.1"/>
    </source>
</evidence>
<evidence type="ECO:0008006" key="4">
    <source>
        <dbReference type="Google" id="ProtNLM"/>
    </source>
</evidence>
<sequence length="232" mass="23277">MTRGLAYEWHRVRSLRSTWVLLLAGVAVVLAAGLLWGSKRDLGMMDAYAATMGLPVRVAVLLVAALGACAFTTDFQHGTIVATRLVLRRPAVVTAAKAAVLAALGLLGGLLFASSGLAVVLVAGGSPAGSTTDVVALFGNTVLLSMLAALAGLALGGLLRHTAVAVGLFAVWALLAENLLGGLLDVPISLLPLTGTASAFTVPEAATAPLVLAGLVLVGLLGSAATLARRVA</sequence>
<organism evidence="2 3">
    <name type="scientific">Crossiella equi</name>
    <dbReference type="NCBI Taxonomy" id="130796"/>
    <lineage>
        <taxon>Bacteria</taxon>
        <taxon>Bacillati</taxon>
        <taxon>Actinomycetota</taxon>
        <taxon>Actinomycetes</taxon>
        <taxon>Pseudonocardiales</taxon>
        <taxon>Pseudonocardiaceae</taxon>
        <taxon>Crossiella</taxon>
    </lineage>
</organism>
<keyword evidence="3" id="KW-1185">Reference proteome</keyword>
<keyword evidence="1" id="KW-0812">Transmembrane</keyword>
<keyword evidence="1" id="KW-1133">Transmembrane helix</keyword>
<evidence type="ECO:0000256" key="1">
    <source>
        <dbReference type="SAM" id="Phobius"/>
    </source>
</evidence>
<dbReference type="Proteomes" id="UP001519363">
    <property type="component" value="Unassembled WGS sequence"/>
</dbReference>
<dbReference type="RefSeq" id="WP_086784921.1">
    <property type="nucleotide sequence ID" value="NZ_JAGIOO010000001.1"/>
</dbReference>
<feature type="transmembrane region" description="Helical" evidence="1">
    <location>
        <begin position="163"/>
        <end position="186"/>
    </location>
</feature>
<feature type="transmembrane region" description="Helical" evidence="1">
    <location>
        <begin position="99"/>
        <end position="123"/>
    </location>
</feature>
<protein>
    <recommendedName>
        <fullName evidence="4">ABC-2 family transporter protein</fullName>
    </recommendedName>
</protein>
<feature type="transmembrane region" description="Helical" evidence="1">
    <location>
        <begin position="135"/>
        <end position="156"/>
    </location>
</feature>
<reference evidence="2 3" key="1">
    <citation type="submission" date="2021-03" db="EMBL/GenBank/DDBJ databases">
        <title>Sequencing the genomes of 1000 actinobacteria strains.</title>
        <authorList>
            <person name="Klenk H.-P."/>
        </authorList>
    </citation>
    <scope>NUCLEOTIDE SEQUENCE [LARGE SCALE GENOMIC DNA]</scope>
    <source>
        <strain evidence="2 3">DSM 44580</strain>
    </source>
</reference>
<keyword evidence="1" id="KW-0472">Membrane</keyword>
<feature type="transmembrane region" description="Helical" evidence="1">
    <location>
        <begin position="20"/>
        <end position="38"/>
    </location>
</feature>
<dbReference type="EMBL" id="JAGIOO010000001">
    <property type="protein sequence ID" value="MBP2472353.1"/>
    <property type="molecule type" value="Genomic_DNA"/>
</dbReference>
<name>A0ABS5A6Y6_9PSEU</name>
<feature type="transmembrane region" description="Helical" evidence="1">
    <location>
        <begin position="206"/>
        <end position="228"/>
    </location>
</feature>